<dbReference type="SUPFAM" id="SSF56112">
    <property type="entry name" value="Protein kinase-like (PK-like)"/>
    <property type="match status" value="1"/>
</dbReference>
<evidence type="ECO:0000259" key="1">
    <source>
        <dbReference type="PROSITE" id="PS50011"/>
    </source>
</evidence>
<dbReference type="InterPro" id="IPR000719">
    <property type="entry name" value="Prot_kinase_dom"/>
</dbReference>
<keyword evidence="3" id="KW-1185">Reference proteome</keyword>
<proteinExistence type="predicted"/>
<gene>
    <name evidence="2" type="ORF">QBC33DRAFT_462297</name>
</gene>
<dbReference type="GeneID" id="85308248"/>
<dbReference type="PANTHER" id="PTHR44167:SF24">
    <property type="entry name" value="SERINE_THREONINE-PROTEIN KINASE CHK2"/>
    <property type="match status" value="1"/>
</dbReference>
<organism evidence="2 3">
    <name type="scientific">Phialemonium atrogriseum</name>
    <dbReference type="NCBI Taxonomy" id="1093897"/>
    <lineage>
        <taxon>Eukaryota</taxon>
        <taxon>Fungi</taxon>
        <taxon>Dikarya</taxon>
        <taxon>Ascomycota</taxon>
        <taxon>Pezizomycotina</taxon>
        <taxon>Sordariomycetes</taxon>
        <taxon>Sordariomycetidae</taxon>
        <taxon>Cephalothecales</taxon>
        <taxon>Cephalothecaceae</taxon>
        <taxon>Phialemonium</taxon>
    </lineage>
</organism>
<name>A0AAJ0BPQ0_9PEZI</name>
<dbReference type="EMBL" id="MU839044">
    <property type="protein sequence ID" value="KAK1762031.1"/>
    <property type="molecule type" value="Genomic_DNA"/>
</dbReference>
<keyword evidence="2" id="KW-0808">Transferase</keyword>
<protein>
    <submittedName>
        <fullName evidence="2">Kinase-like protein</fullName>
    </submittedName>
</protein>
<keyword evidence="2" id="KW-0418">Kinase</keyword>
<dbReference type="PROSITE" id="PS00108">
    <property type="entry name" value="PROTEIN_KINASE_ST"/>
    <property type="match status" value="1"/>
</dbReference>
<dbReference type="GO" id="GO:0004674">
    <property type="term" value="F:protein serine/threonine kinase activity"/>
    <property type="evidence" value="ECO:0007669"/>
    <property type="project" value="TreeGrafter"/>
</dbReference>
<sequence>MASLSPTKPEPFSVGATVRGHSGRTYKIQQILAERRDPLLCVYQASAEGKNYIIKNMIPGEFEHQQDLQKPLASCPNLRTVMDTIPDLELFVYHFLAGDLLRISQRPMSEETRRSILRSALTGLAELHDRGIIHTDIKPNNILVDYKEMPSDNLAIQSVQVSDLEDAVLLPPGKNLKGCLCGNQLWRSPESWARARQNTPSDIFSFGVVAIYVMLDDMVLRASDEELGGDDAWRYVLRRHISYFADEDGFKGLLQHIGEENPFFERLITLAGDFDAQRPRKPFAMWDYVDAELRDLIVKMTNLDPARRISAREALEHPWFRQANLEGDSAGPQ</sequence>
<dbReference type="InterPro" id="IPR011009">
    <property type="entry name" value="Kinase-like_dom_sf"/>
</dbReference>
<dbReference type="RefSeq" id="XP_060278244.1">
    <property type="nucleotide sequence ID" value="XM_060425061.1"/>
</dbReference>
<dbReference type="Proteomes" id="UP001244011">
    <property type="component" value="Unassembled WGS sequence"/>
</dbReference>
<accession>A0AAJ0BPQ0</accession>
<dbReference type="Pfam" id="PF00069">
    <property type="entry name" value="Pkinase"/>
    <property type="match status" value="1"/>
</dbReference>
<dbReference type="GO" id="GO:0005634">
    <property type="term" value="C:nucleus"/>
    <property type="evidence" value="ECO:0007669"/>
    <property type="project" value="TreeGrafter"/>
</dbReference>
<dbReference type="AlphaFoldDB" id="A0AAJ0BPQ0"/>
<dbReference type="GO" id="GO:0005524">
    <property type="term" value="F:ATP binding"/>
    <property type="evidence" value="ECO:0007669"/>
    <property type="project" value="InterPro"/>
</dbReference>
<comment type="caution">
    <text evidence="2">The sequence shown here is derived from an EMBL/GenBank/DDBJ whole genome shotgun (WGS) entry which is preliminary data.</text>
</comment>
<evidence type="ECO:0000313" key="2">
    <source>
        <dbReference type="EMBL" id="KAK1762031.1"/>
    </source>
</evidence>
<dbReference type="PANTHER" id="PTHR44167">
    <property type="entry name" value="OVARIAN-SPECIFIC SERINE/THREONINE-PROTEIN KINASE LOK-RELATED"/>
    <property type="match status" value="1"/>
</dbReference>
<feature type="domain" description="Protein kinase" evidence="1">
    <location>
        <begin position="1"/>
        <end position="320"/>
    </location>
</feature>
<reference evidence="2" key="1">
    <citation type="submission" date="2023-06" db="EMBL/GenBank/DDBJ databases">
        <title>Genome-scale phylogeny and comparative genomics of the fungal order Sordariales.</title>
        <authorList>
            <consortium name="Lawrence Berkeley National Laboratory"/>
            <person name="Hensen N."/>
            <person name="Bonometti L."/>
            <person name="Westerberg I."/>
            <person name="Brannstrom I.O."/>
            <person name="Guillou S."/>
            <person name="Cros-Aarteil S."/>
            <person name="Calhoun S."/>
            <person name="Haridas S."/>
            <person name="Kuo A."/>
            <person name="Mondo S."/>
            <person name="Pangilinan J."/>
            <person name="Riley R."/>
            <person name="Labutti K."/>
            <person name="Andreopoulos B."/>
            <person name="Lipzen A."/>
            <person name="Chen C."/>
            <person name="Yanf M."/>
            <person name="Daum C."/>
            <person name="Ng V."/>
            <person name="Clum A."/>
            <person name="Steindorff A."/>
            <person name="Ohm R."/>
            <person name="Martin F."/>
            <person name="Silar P."/>
            <person name="Natvig D."/>
            <person name="Lalanne C."/>
            <person name="Gautier V."/>
            <person name="Ament-Velasquez S.L."/>
            <person name="Kruys A."/>
            <person name="Hutchinson M.I."/>
            <person name="Powell A.J."/>
            <person name="Barry K."/>
            <person name="Miller A.N."/>
            <person name="Grigoriev I.V."/>
            <person name="Debuchy R."/>
            <person name="Gladieux P."/>
            <person name="Thoren M.H."/>
            <person name="Johannesson H."/>
        </authorList>
    </citation>
    <scope>NUCLEOTIDE SEQUENCE</scope>
    <source>
        <strain evidence="2">8032-3</strain>
    </source>
</reference>
<dbReference type="SMART" id="SM00220">
    <property type="entry name" value="S_TKc"/>
    <property type="match status" value="1"/>
</dbReference>
<evidence type="ECO:0000313" key="3">
    <source>
        <dbReference type="Proteomes" id="UP001244011"/>
    </source>
</evidence>
<dbReference type="PROSITE" id="PS50011">
    <property type="entry name" value="PROTEIN_KINASE_DOM"/>
    <property type="match status" value="1"/>
</dbReference>
<dbReference type="Gene3D" id="1.10.510.10">
    <property type="entry name" value="Transferase(Phosphotransferase) domain 1"/>
    <property type="match status" value="1"/>
</dbReference>
<dbReference type="GO" id="GO:0044773">
    <property type="term" value="P:mitotic DNA damage checkpoint signaling"/>
    <property type="evidence" value="ECO:0007669"/>
    <property type="project" value="TreeGrafter"/>
</dbReference>
<dbReference type="InterPro" id="IPR008271">
    <property type="entry name" value="Ser/Thr_kinase_AS"/>
</dbReference>